<evidence type="ECO:0000256" key="1">
    <source>
        <dbReference type="ARBA" id="ARBA00004141"/>
    </source>
</evidence>
<keyword evidence="3 6" id="KW-0812">Transmembrane</keyword>
<dbReference type="EMBL" id="KN659064">
    <property type="protein sequence ID" value="KHN19579.1"/>
    <property type="molecule type" value="Genomic_DNA"/>
</dbReference>
<reference evidence="8" key="1">
    <citation type="submission" date="2014-07" db="EMBL/GenBank/DDBJ databases">
        <title>Identification of a novel salt tolerance gene in wild soybean by whole-genome sequencing.</title>
        <authorList>
            <person name="Lam H.-M."/>
            <person name="Qi X."/>
            <person name="Li M.-W."/>
            <person name="Liu X."/>
            <person name="Xie M."/>
            <person name="Ni M."/>
            <person name="Xu X."/>
        </authorList>
    </citation>
    <scope>NUCLEOTIDE SEQUENCE [LARGE SCALE GENOMIC DNA]</scope>
    <source>
        <tissue evidence="8">Root</tissue>
    </source>
</reference>
<dbReference type="Proteomes" id="UP000053555">
    <property type="component" value="Unassembled WGS sequence"/>
</dbReference>
<organism evidence="8">
    <name type="scientific">Glycine soja</name>
    <name type="common">Wild soybean</name>
    <dbReference type="NCBI Taxonomy" id="3848"/>
    <lineage>
        <taxon>Eukaryota</taxon>
        <taxon>Viridiplantae</taxon>
        <taxon>Streptophyta</taxon>
        <taxon>Embryophyta</taxon>
        <taxon>Tracheophyta</taxon>
        <taxon>Spermatophyta</taxon>
        <taxon>Magnoliopsida</taxon>
        <taxon>eudicotyledons</taxon>
        <taxon>Gunneridae</taxon>
        <taxon>Pentapetalae</taxon>
        <taxon>rosids</taxon>
        <taxon>fabids</taxon>
        <taxon>Fabales</taxon>
        <taxon>Fabaceae</taxon>
        <taxon>Papilionoideae</taxon>
        <taxon>50 kb inversion clade</taxon>
        <taxon>NPAAA clade</taxon>
        <taxon>indigoferoid/millettioid clade</taxon>
        <taxon>Phaseoleae</taxon>
        <taxon>Glycine</taxon>
        <taxon>Glycine subgen. Soja</taxon>
    </lineage>
</organism>
<dbReference type="InterPro" id="IPR030184">
    <property type="entry name" value="WAT1-related"/>
</dbReference>
<sequence>MKIVKEWFKWSQTVLSMLLVQVFATGMQILSRVILVEGTFIFALIAYRHAVAAICVAPFAFYFERQAFLPSDSFIDGAKKLRWSIWFWLFLNALVGITMAMGLFYYGLRDTSATYSVNFLSLVPIFTYIISIVCRMERLRFQTWTSKVKTMGAVLCVGGALTTSLYKGKEFYIGQSSHQTHSTVEASKTNMLRGTLFLLGSCLSYTAWFIVQVKLLEIFPFKYWGTMLTCIIASIQATIVGICLDGRKVTWSLKWNLQLVTIIYSGALATAATFCLIYWAIAIKGPTYPTMFNPLALLFVAISEALLLGEPISLGILLGMFLILIGLYSFLWGKGKETQCMLQASGEVSTTMAAECTPQPQWYQVFHLGMQFLELKRMTETEK</sequence>
<gene>
    <name evidence="8" type="ORF">glysoja_027836</name>
</gene>
<dbReference type="AlphaFoldDB" id="A0A0B2QH58"/>
<feature type="transmembrane region" description="Helical" evidence="6">
    <location>
        <begin position="113"/>
        <end position="134"/>
    </location>
</feature>
<dbReference type="GO" id="GO:0016020">
    <property type="term" value="C:membrane"/>
    <property type="evidence" value="ECO:0007669"/>
    <property type="project" value="UniProtKB-SubCell"/>
</dbReference>
<dbReference type="InterPro" id="IPR037185">
    <property type="entry name" value="EmrE-like"/>
</dbReference>
<keyword evidence="5 6" id="KW-0472">Membrane</keyword>
<comment type="subcellular location">
    <subcellularLocation>
        <location evidence="1 6">Membrane</location>
        <topology evidence="1 6">Multi-pass membrane protein</topology>
    </subcellularLocation>
</comment>
<dbReference type="PANTHER" id="PTHR31218">
    <property type="entry name" value="WAT1-RELATED PROTEIN"/>
    <property type="match status" value="1"/>
</dbReference>
<feature type="transmembrane region" description="Helical" evidence="6">
    <location>
        <begin position="314"/>
        <end position="333"/>
    </location>
</feature>
<accession>A0A0B2QH58</accession>
<evidence type="ECO:0000259" key="7">
    <source>
        <dbReference type="Pfam" id="PF00892"/>
    </source>
</evidence>
<evidence type="ECO:0000313" key="8">
    <source>
        <dbReference type="EMBL" id="KHN19579.1"/>
    </source>
</evidence>
<evidence type="ECO:0000256" key="3">
    <source>
        <dbReference type="ARBA" id="ARBA00022692"/>
    </source>
</evidence>
<dbReference type="SUPFAM" id="SSF103481">
    <property type="entry name" value="Multidrug resistance efflux transporter EmrE"/>
    <property type="match status" value="2"/>
</dbReference>
<evidence type="ECO:0000256" key="5">
    <source>
        <dbReference type="ARBA" id="ARBA00023136"/>
    </source>
</evidence>
<protein>
    <recommendedName>
        <fullName evidence="6">WAT1-related protein</fullName>
    </recommendedName>
</protein>
<evidence type="ECO:0000256" key="4">
    <source>
        <dbReference type="ARBA" id="ARBA00022989"/>
    </source>
</evidence>
<feature type="domain" description="EamA" evidence="7">
    <location>
        <begin position="14"/>
        <end position="162"/>
    </location>
</feature>
<evidence type="ECO:0000256" key="6">
    <source>
        <dbReference type="RuleBase" id="RU363077"/>
    </source>
</evidence>
<feature type="transmembrane region" description="Helical" evidence="6">
    <location>
        <begin position="256"/>
        <end position="281"/>
    </location>
</feature>
<evidence type="ECO:0000256" key="2">
    <source>
        <dbReference type="ARBA" id="ARBA00007635"/>
    </source>
</evidence>
<comment type="similarity">
    <text evidence="2 6">Belongs to the drug/metabolite transporter (DMT) superfamily. Plant drug/metabolite exporter (P-DME) (TC 2.A.7.4) family.</text>
</comment>
<feature type="transmembrane region" description="Helical" evidence="6">
    <location>
        <begin position="191"/>
        <end position="211"/>
    </location>
</feature>
<dbReference type="InterPro" id="IPR000620">
    <property type="entry name" value="EamA_dom"/>
</dbReference>
<dbReference type="GO" id="GO:0022857">
    <property type="term" value="F:transmembrane transporter activity"/>
    <property type="evidence" value="ECO:0007669"/>
    <property type="project" value="InterPro"/>
</dbReference>
<feature type="domain" description="EamA" evidence="7">
    <location>
        <begin position="193"/>
        <end position="329"/>
    </location>
</feature>
<proteinExistence type="inferred from homology"/>
<keyword evidence="4 6" id="KW-1133">Transmembrane helix</keyword>
<feature type="transmembrane region" description="Helical" evidence="6">
    <location>
        <begin position="40"/>
        <end position="63"/>
    </location>
</feature>
<name>A0A0B2QH58_GLYSO</name>
<feature type="transmembrane region" description="Helical" evidence="6">
    <location>
        <begin position="83"/>
        <end position="107"/>
    </location>
</feature>
<dbReference type="Pfam" id="PF00892">
    <property type="entry name" value="EamA"/>
    <property type="match status" value="2"/>
</dbReference>
<feature type="transmembrane region" description="Helical" evidence="6">
    <location>
        <begin position="223"/>
        <end position="244"/>
    </location>
</feature>